<dbReference type="Gene3D" id="3.30.830.10">
    <property type="entry name" value="Metalloenzyme, LuxS/M16 peptidase-like"/>
    <property type="match status" value="2"/>
</dbReference>
<dbReference type="PANTHER" id="PTHR11851">
    <property type="entry name" value="METALLOPROTEASE"/>
    <property type="match status" value="1"/>
</dbReference>
<dbReference type="EMBL" id="CP159218">
    <property type="protein sequence ID" value="XCG65156.1"/>
    <property type="molecule type" value="Genomic_DNA"/>
</dbReference>
<name>A0AAU8DSH3_9ACTN</name>
<dbReference type="SUPFAM" id="SSF63411">
    <property type="entry name" value="LuxS/MPP-like metallohydrolase"/>
    <property type="match status" value="2"/>
</dbReference>
<feature type="domain" description="Peptidase M16 C-terminal" evidence="2">
    <location>
        <begin position="213"/>
        <end position="385"/>
    </location>
</feature>
<organism evidence="3">
    <name type="scientific">Nakamurella sp. A5-74</name>
    <dbReference type="NCBI Taxonomy" id="3158264"/>
    <lineage>
        <taxon>Bacteria</taxon>
        <taxon>Bacillati</taxon>
        <taxon>Actinomycetota</taxon>
        <taxon>Actinomycetes</taxon>
        <taxon>Nakamurellales</taxon>
        <taxon>Nakamurellaceae</taxon>
        <taxon>Nakamurella</taxon>
    </lineage>
</organism>
<dbReference type="InterPro" id="IPR050361">
    <property type="entry name" value="MPP/UQCRC_Complex"/>
</dbReference>
<sequence length="470" mass="49263">MSGSKKSARAQRSAPTRTAEQLARTDIGPRPLPPLMKQGKTRQLAQTEVTTPAGLRVIAIRKPGAPIIEVRLRIPFAARSGHQAAAHAARAEVLAETILLGTADIDRRRIDTTLGAVGGGLHAAVDPQRLSLAGSVLATGLGVLARILALSLTGAAYRAGDVAGERERLVEHLLISTTQPGVIARQALLRKRFGDHPAVHEMPSGPDVAAVGAAAVRGLHRRAVVPQGSTLVLVGDLSVKSAAESVAQALSIWTGEHPARTMATPPAGLGGALQAVHRPGAVQSQVRLSGPAPLRSDPEYPAFQLANLIFAGYFSSRLVENIREDKGYTYSAGSSAEFWPGRSLVSVAFDTNTETTAPALLETRYELAKLALLAPSETEVESARNYALGTLALSLSTQAGYASTLSRLLGAGSDADWLREHPARLAAVTRDEVADAAARWFGPTAFTGVVVGDLDRIGDQLQRLGGVSVP</sequence>
<evidence type="ECO:0000313" key="3">
    <source>
        <dbReference type="EMBL" id="XCG65156.1"/>
    </source>
</evidence>
<dbReference type="Pfam" id="PF05193">
    <property type="entry name" value="Peptidase_M16_C"/>
    <property type="match status" value="1"/>
</dbReference>
<evidence type="ECO:0000259" key="2">
    <source>
        <dbReference type="Pfam" id="PF05193"/>
    </source>
</evidence>
<proteinExistence type="predicted"/>
<dbReference type="PANTHER" id="PTHR11851:SF224">
    <property type="entry name" value="PROCESSING PROTEASE"/>
    <property type="match status" value="1"/>
</dbReference>
<dbReference type="GO" id="GO:0046872">
    <property type="term" value="F:metal ion binding"/>
    <property type="evidence" value="ECO:0007669"/>
    <property type="project" value="InterPro"/>
</dbReference>
<accession>A0AAU8DSH3</accession>
<dbReference type="InterPro" id="IPR007863">
    <property type="entry name" value="Peptidase_M16_C"/>
</dbReference>
<dbReference type="InterPro" id="IPR011249">
    <property type="entry name" value="Metalloenz_LuxS/M16"/>
</dbReference>
<protein>
    <submittedName>
        <fullName evidence="3">Pitrilysin family protein</fullName>
    </submittedName>
</protein>
<evidence type="ECO:0000256" key="1">
    <source>
        <dbReference type="SAM" id="MobiDB-lite"/>
    </source>
</evidence>
<dbReference type="RefSeq" id="WP_353650767.1">
    <property type="nucleotide sequence ID" value="NZ_CP159218.1"/>
</dbReference>
<dbReference type="AlphaFoldDB" id="A0AAU8DSH3"/>
<reference evidence="3" key="1">
    <citation type="submission" date="2024-05" db="EMBL/GenBank/DDBJ databases">
        <authorList>
            <person name="Cai S.Y."/>
            <person name="Jin L.M."/>
            <person name="Li H.R."/>
        </authorList>
    </citation>
    <scope>NUCLEOTIDE SEQUENCE</scope>
    <source>
        <strain evidence="3">A5-74</strain>
    </source>
</reference>
<gene>
    <name evidence="3" type="ORF">ABLG96_07635</name>
</gene>
<feature type="region of interest" description="Disordered" evidence="1">
    <location>
        <begin position="1"/>
        <end position="47"/>
    </location>
</feature>